<organism evidence="3">
    <name type="scientific">Tanacetum cinerariifolium</name>
    <name type="common">Dalmatian daisy</name>
    <name type="synonym">Chrysanthemum cinerariifolium</name>
    <dbReference type="NCBI Taxonomy" id="118510"/>
    <lineage>
        <taxon>Eukaryota</taxon>
        <taxon>Viridiplantae</taxon>
        <taxon>Streptophyta</taxon>
        <taxon>Embryophyta</taxon>
        <taxon>Tracheophyta</taxon>
        <taxon>Spermatophyta</taxon>
        <taxon>Magnoliopsida</taxon>
        <taxon>eudicotyledons</taxon>
        <taxon>Gunneridae</taxon>
        <taxon>Pentapetalae</taxon>
        <taxon>asterids</taxon>
        <taxon>campanulids</taxon>
        <taxon>Asterales</taxon>
        <taxon>Asteraceae</taxon>
        <taxon>Asteroideae</taxon>
        <taxon>Anthemideae</taxon>
        <taxon>Anthemidinae</taxon>
        <taxon>Tanacetum</taxon>
    </lineage>
</organism>
<evidence type="ECO:0000259" key="2">
    <source>
        <dbReference type="Pfam" id="PF07727"/>
    </source>
</evidence>
<name>A0A6L2NBA1_TANCI</name>
<feature type="region of interest" description="Disordered" evidence="1">
    <location>
        <begin position="168"/>
        <end position="196"/>
    </location>
</feature>
<sequence length="883" mass="100966">MSYLSDFEELNGGYVSCGGNPKGGKISGKGKIKTGKFEVKVDEGFLVGYSVSSKAFRVFNSLTRIIQETLHENFLENKPNVAGSGPTWLFDIESLTRTMNYQPVNAGNQTNPSASFQDKFNAEKAGEDINQQYVLFPVWSSSSTNPLNNDEDAAFKGKEHYFDAKKHESEVNVSLSSNAQSKKQDDKTKKEAKGKKLEDITCSDDEDVVGVEADFNNLETSITDGIDYKEIFAPVPRIEAIRLFLAYAFFMGFMMYQMDVKSVFLYGNIEEEVYVYQPLGFKDPNHPDNVYKVIKALYGLHHALRAWYETLANYLLENGFQRGKIDQTLFTKKQKRDILLVQIYVDDIIFGATNKDLCKSFKKLMKDKFQMSSMRELTFFLGLQVKQKKYGIFISQDKYVAEILKKFGLTEGKSASTPIDTKKPLLKDTDGEDVDVHIYSDPKSFTPSCSKEDLWISQRQAILGLVVNDVTRLQVLVDKKKVVVTDIREDKSLRKEEMKLSMLKMLLLVMMLKEMILLLKEKFLLSLKNNLYHLILLLLYHHNHLKISHQHPRKVEHLKYDKVAQALKITKLKRMVKKLKKGNRVRVLKLCRLKRVGTSQRIDTSNDTMMDDESNQGRIIDEINKDDVVALMDDKKEDKKDEEDKIAKEDETTKVQEVVDVVTTAKLITKVVTAASEIVTAASDVAIGHVKHKAKEDLAFKRYQDIKRKPQTEAQARKNMIMYLKNVAGFKLDYFKGISYDDIHPIFETPAEKAAKRRKLNEEVDDLKKQLKIVPDEDDDVYTKATPLATKVPIVDYKIIGINNKPYYKIIRADGIHQCTCSSLEESKDYTWSSKGQELEATRIMWCAYHNIYNHSADFLGGKKVPTLMVYTRSDVECNETLS</sequence>
<feature type="compositionally biased region" description="Basic and acidic residues" evidence="1">
    <location>
        <begin position="182"/>
        <end position="196"/>
    </location>
</feature>
<feature type="domain" description="Reverse transcriptase Ty1/copia-type" evidence="2">
    <location>
        <begin position="224"/>
        <end position="419"/>
    </location>
</feature>
<dbReference type="InterPro" id="IPR013103">
    <property type="entry name" value="RVT_2"/>
</dbReference>
<reference evidence="3" key="1">
    <citation type="journal article" date="2019" name="Sci. Rep.">
        <title>Draft genome of Tanacetum cinerariifolium, the natural source of mosquito coil.</title>
        <authorList>
            <person name="Yamashiro T."/>
            <person name="Shiraishi A."/>
            <person name="Satake H."/>
            <person name="Nakayama K."/>
        </authorList>
    </citation>
    <scope>NUCLEOTIDE SEQUENCE</scope>
</reference>
<accession>A0A6L2NBA1</accession>
<dbReference type="EMBL" id="BKCJ010008668">
    <property type="protein sequence ID" value="GEU83360.1"/>
    <property type="molecule type" value="Genomic_DNA"/>
</dbReference>
<gene>
    <name evidence="3" type="ORF">Tci_055338</name>
</gene>
<dbReference type="InterPro" id="IPR043502">
    <property type="entry name" value="DNA/RNA_pol_sf"/>
</dbReference>
<protein>
    <submittedName>
        <fullName evidence="3">Retrovirus-related Pol polyprotein from transposon TNT 1-94</fullName>
    </submittedName>
</protein>
<dbReference type="AlphaFoldDB" id="A0A6L2NBA1"/>
<dbReference type="SUPFAM" id="SSF56672">
    <property type="entry name" value="DNA/RNA polymerases"/>
    <property type="match status" value="1"/>
</dbReference>
<evidence type="ECO:0000256" key="1">
    <source>
        <dbReference type="SAM" id="MobiDB-lite"/>
    </source>
</evidence>
<dbReference type="Pfam" id="PF07727">
    <property type="entry name" value="RVT_2"/>
    <property type="match status" value="1"/>
</dbReference>
<feature type="compositionally biased region" description="Polar residues" evidence="1">
    <location>
        <begin position="171"/>
        <end position="181"/>
    </location>
</feature>
<comment type="caution">
    <text evidence="3">The sequence shown here is derived from an EMBL/GenBank/DDBJ whole genome shotgun (WGS) entry which is preliminary data.</text>
</comment>
<evidence type="ECO:0000313" key="3">
    <source>
        <dbReference type="EMBL" id="GEU83360.1"/>
    </source>
</evidence>
<proteinExistence type="predicted"/>